<evidence type="ECO:0008006" key="3">
    <source>
        <dbReference type="Google" id="ProtNLM"/>
    </source>
</evidence>
<dbReference type="OrthoDB" id="4680277at2759"/>
<protein>
    <recommendedName>
        <fullName evidence="3">C2H2-type domain-containing protein</fullName>
    </recommendedName>
</protein>
<sequence length="186" mass="21025">MHTHPVPCLHQNCDERFETSTDALQHAIDINHSTRGLFFCPLPTCRSSVARKPLCLSKAKSHFRIHVRRGHIGVSDELVPQPVETLTFRGKLPLFWDMIQCVGVDLADEDEGNDSSEALVNDTELLDPKLYDDAEPTASGSDEKEGDKFELLFPEHRSSCDLDWGVLSEKHRLHILQHNTGLWEGM</sequence>
<name>A0A428NR05_9HYPO</name>
<reference evidence="1 2" key="1">
    <citation type="submission" date="2017-06" db="EMBL/GenBank/DDBJ databases">
        <title>Comparative genomic analysis of Ambrosia Fusariam Clade fungi.</title>
        <authorList>
            <person name="Stajich J.E."/>
            <person name="Carrillo J."/>
            <person name="Kijimoto T."/>
            <person name="Eskalen A."/>
            <person name="O'Donnell K."/>
            <person name="Kasson M."/>
        </authorList>
    </citation>
    <scope>NUCLEOTIDE SEQUENCE [LARGE SCALE GENOMIC DNA]</scope>
    <source>
        <strain evidence="1 2">NRRL62584</strain>
    </source>
</reference>
<keyword evidence="2" id="KW-1185">Reference proteome</keyword>
<accession>A0A428NR05</accession>
<dbReference type="EMBL" id="NKCI01000333">
    <property type="protein sequence ID" value="RSL43185.1"/>
    <property type="molecule type" value="Genomic_DNA"/>
</dbReference>
<dbReference type="Proteomes" id="UP000288168">
    <property type="component" value="Unassembled WGS sequence"/>
</dbReference>
<evidence type="ECO:0000313" key="2">
    <source>
        <dbReference type="Proteomes" id="UP000288168"/>
    </source>
</evidence>
<dbReference type="AlphaFoldDB" id="A0A428NR05"/>
<evidence type="ECO:0000313" key="1">
    <source>
        <dbReference type="EMBL" id="RSL43185.1"/>
    </source>
</evidence>
<proteinExistence type="predicted"/>
<organism evidence="1 2">
    <name type="scientific">Fusarium duplospermum</name>
    <dbReference type="NCBI Taxonomy" id="1325734"/>
    <lineage>
        <taxon>Eukaryota</taxon>
        <taxon>Fungi</taxon>
        <taxon>Dikarya</taxon>
        <taxon>Ascomycota</taxon>
        <taxon>Pezizomycotina</taxon>
        <taxon>Sordariomycetes</taxon>
        <taxon>Hypocreomycetidae</taxon>
        <taxon>Hypocreales</taxon>
        <taxon>Nectriaceae</taxon>
        <taxon>Fusarium</taxon>
        <taxon>Fusarium solani species complex</taxon>
    </lineage>
</organism>
<comment type="caution">
    <text evidence="1">The sequence shown here is derived from an EMBL/GenBank/DDBJ whole genome shotgun (WGS) entry which is preliminary data.</text>
</comment>
<gene>
    <name evidence="1" type="ORF">CEP54_015184</name>
</gene>